<protein>
    <submittedName>
        <fullName evidence="1">Uncharacterized protein</fullName>
    </submittedName>
</protein>
<evidence type="ECO:0000313" key="2">
    <source>
        <dbReference type="Proteomes" id="UP000324832"/>
    </source>
</evidence>
<proteinExistence type="predicted"/>
<dbReference type="Proteomes" id="UP000324832">
    <property type="component" value="Unassembled WGS sequence"/>
</dbReference>
<sequence length="48" mass="5594">MIAKLKWQWAGHIVRRADGRWGRKVLPTRWTDDLVIIAGIRGHCTTPR</sequence>
<evidence type="ECO:0000313" key="1">
    <source>
        <dbReference type="EMBL" id="VVD05750.1"/>
    </source>
</evidence>
<gene>
    <name evidence="1" type="ORF">LSINAPIS_LOCUS15224</name>
</gene>
<organism evidence="1 2">
    <name type="scientific">Leptidea sinapis</name>
    <dbReference type="NCBI Taxonomy" id="189913"/>
    <lineage>
        <taxon>Eukaryota</taxon>
        <taxon>Metazoa</taxon>
        <taxon>Ecdysozoa</taxon>
        <taxon>Arthropoda</taxon>
        <taxon>Hexapoda</taxon>
        <taxon>Insecta</taxon>
        <taxon>Pterygota</taxon>
        <taxon>Neoptera</taxon>
        <taxon>Endopterygota</taxon>
        <taxon>Lepidoptera</taxon>
        <taxon>Glossata</taxon>
        <taxon>Ditrysia</taxon>
        <taxon>Papilionoidea</taxon>
        <taxon>Pieridae</taxon>
        <taxon>Dismorphiinae</taxon>
        <taxon>Leptidea</taxon>
    </lineage>
</organism>
<dbReference type="EMBL" id="FZQP02007014">
    <property type="protein sequence ID" value="VVD05750.1"/>
    <property type="molecule type" value="Genomic_DNA"/>
</dbReference>
<accession>A0A5E4R547</accession>
<name>A0A5E4R547_9NEOP</name>
<dbReference type="AlphaFoldDB" id="A0A5E4R547"/>
<reference evidence="1 2" key="1">
    <citation type="submission" date="2017-07" db="EMBL/GenBank/DDBJ databases">
        <authorList>
            <person name="Talla V."/>
            <person name="Backstrom N."/>
        </authorList>
    </citation>
    <scope>NUCLEOTIDE SEQUENCE [LARGE SCALE GENOMIC DNA]</scope>
</reference>
<keyword evidence="2" id="KW-1185">Reference proteome</keyword>